<dbReference type="InterPro" id="IPR036390">
    <property type="entry name" value="WH_DNA-bd_sf"/>
</dbReference>
<dbReference type="PROSITE" id="PS51197">
    <property type="entry name" value="HTH_RRF2_2"/>
    <property type="match status" value="1"/>
</dbReference>
<name>A0A1G7WLS8_PSEOR</name>
<protein>
    <submittedName>
        <fullName evidence="3">Transcriptional regulator, BadM/Rrf2 family</fullName>
    </submittedName>
</protein>
<evidence type="ECO:0000256" key="2">
    <source>
        <dbReference type="ARBA" id="ARBA00034078"/>
    </source>
</evidence>
<keyword evidence="4" id="KW-1185">Reference proteome</keyword>
<evidence type="ECO:0000313" key="3">
    <source>
        <dbReference type="EMBL" id="SDG72808.1"/>
    </source>
</evidence>
<evidence type="ECO:0000256" key="1">
    <source>
        <dbReference type="ARBA" id="ARBA00023125"/>
    </source>
</evidence>
<dbReference type="EMBL" id="FNBE01000014">
    <property type="protein sequence ID" value="SDG72808.1"/>
    <property type="molecule type" value="Genomic_DNA"/>
</dbReference>
<evidence type="ECO:0000313" key="4">
    <source>
        <dbReference type="Proteomes" id="UP000198967"/>
    </source>
</evidence>
<dbReference type="GO" id="GO:0003700">
    <property type="term" value="F:DNA-binding transcription factor activity"/>
    <property type="evidence" value="ECO:0007669"/>
    <property type="project" value="TreeGrafter"/>
</dbReference>
<dbReference type="RefSeq" id="WP_093087827.1">
    <property type="nucleotide sequence ID" value="NZ_FNBE01000014.1"/>
</dbReference>
<dbReference type="AlphaFoldDB" id="A0A1G7WLS8"/>
<gene>
    <name evidence="3" type="ORF">SAMN05216377_114171</name>
</gene>
<sequence length="149" mass="15894">MKHTSHADYALRVLLYLRVAPGRRGSVGEMAEAHRVSRHHLDKVVNRLAAAELVETTRGRGGGVRLVRDPETITVGAVMRAMESDFAVVECLGPARYCRVAGVCGARSVFARALDAYFAVLDEATLEDIAENDLGLRGALGLLHGAGGA</sequence>
<dbReference type="STRING" id="366584.SAMN05216377_114171"/>
<dbReference type="InterPro" id="IPR000944">
    <property type="entry name" value="Tscrpt_reg_Rrf2"/>
</dbReference>
<dbReference type="InterPro" id="IPR036388">
    <property type="entry name" value="WH-like_DNA-bd_sf"/>
</dbReference>
<dbReference type="NCBIfam" id="TIGR00738">
    <property type="entry name" value="rrf2_super"/>
    <property type="match status" value="1"/>
</dbReference>
<dbReference type="GO" id="GO:0003677">
    <property type="term" value="F:DNA binding"/>
    <property type="evidence" value="ECO:0007669"/>
    <property type="project" value="UniProtKB-KW"/>
</dbReference>
<dbReference type="Gene3D" id="1.10.10.10">
    <property type="entry name" value="Winged helix-like DNA-binding domain superfamily/Winged helix DNA-binding domain"/>
    <property type="match status" value="1"/>
</dbReference>
<comment type="cofactor">
    <cofactor evidence="2">
        <name>[2Fe-2S] cluster</name>
        <dbReference type="ChEBI" id="CHEBI:190135"/>
    </cofactor>
</comment>
<dbReference type="OrthoDB" id="9795923at2"/>
<dbReference type="PANTHER" id="PTHR33221:SF4">
    <property type="entry name" value="HTH-TYPE TRANSCRIPTIONAL REPRESSOR NSRR"/>
    <property type="match status" value="1"/>
</dbReference>
<accession>A0A1G7WLS8</accession>
<dbReference type="GO" id="GO:0005829">
    <property type="term" value="C:cytosol"/>
    <property type="evidence" value="ECO:0007669"/>
    <property type="project" value="TreeGrafter"/>
</dbReference>
<dbReference type="Proteomes" id="UP000198967">
    <property type="component" value="Unassembled WGS sequence"/>
</dbReference>
<dbReference type="PANTHER" id="PTHR33221">
    <property type="entry name" value="WINGED HELIX-TURN-HELIX TRANSCRIPTIONAL REGULATOR, RRF2 FAMILY"/>
    <property type="match status" value="1"/>
</dbReference>
<proteinExistence type="predicted"/>
<keyword evidence="1" id="KW-0238">DNA-binding</keyword>
<reference evidence="3 4" key="1">
    <citation type="submission" date="2016-10" db="EMBL/GenBank/DDBJ databases">
        <authorList>
            <person name="de Groot N.N."/>
        </authorList>
    </citation>
    <scope>NUCLEOTIDE SEQUENCE [LARGE SCALE GENOMIC DNA]</scope>
    <source>
        <strain evidence="3 4">CGMCC 4.3143</strain>
    </source>
</reference>
<dbReference type="SUPFAM" id="SSF46785">
    <property type="entry name" value="Winged helix' DNA-binding domain"/>
    <property type="match status" value="1"/>
</dbReference>
<dbReference type="Pfam" id="PF02082">
    <property type="entry name" value="Rrf2"/>
    <property type="match status" value="1"/>
</dbReference>
<organism evidence="3 4">
    <name type="scientific">Pseudonocardia oroxyli</name>
    <dbReference type="NCBI Taxonomy" id="366584"/>
    <lineage>
        <taxon>Bacteria</taxon>
        <taxon>Bacillati</taxon>
        <taxon>Actinomycetota</taxon>
        <taxon>Actinomycetes</taxon>
        <taxon>Pseudonocardiales</taxon>
        <taxon>Pseudonocardiaceae</taxon>
        <taxon>Pseudonocardia</taxon>
    </lineage>
</organism>